<dbReference type="Proteomes" id="UP000037326">
    <property type="component" value="Unassembled WGS sequence"/>
</dbReference>
<proteinExistence type="predicted"/>
<protein>
    <submittedName>
        <fullName evidence="3">Uncharacterized protein</fullName>
    </submittedName>
</protein>
<reference evidence="4" key="1">
    <citation type="submission" date="2015-07" db="EMBL/GenBank/DDBJ databases">
        <authorList>
            <consortium name="Consortium for Microbial Forensics and Genomics (microFORGE)"/>
            <person name="Knight B.M."/>
            <person name="Roberts D.P."/>
            <person name="Lin D."/>
            <person name="Hari K."/>
            <person name="Fletcher J."/>
            <person name="Melcher U."/>
            <person name="Blagden T."/>
            <person name="Winegar R.A."/>
        </authorList>
    </citation>
    <scope>NUCLEOTIDE SEQUENCE [LARGE SCALE GENOMIC DNA]</scope>
    <source>
        <strain evidence="4">DSM 23493</strain>
    </source>
</reference>
<name>A0A0K9FDT1_9BACI</name>
<keyword evidence="1" id="KW-0175">Coiled coil</keyword>
<evidence type="ECO:0000313" key="3">
    <source>
        <dbReference type="EMBL" id="KMY32640.1"/>
    </source>
</evidence>
<gene>
    <name evidence="3" type="ORF">ACZ11_11100</name>
</gene>
<dbReference type="EMBL" id="LFXJ01000005">
    <property type="protein sequence ID" value="KMY32640.1"/>
    <property type="molecule type" value="Genomic_DNA"/>
</dbReference>
<feature type="chain" id="PRO_5030010027" evidence="2">
    <location>
        <begin position="30"/>
        <end position="384"/>
    </location>
</feature>
<sequence>MKKPIKKSWMIASALTIGMAVLTPLQAGATEVKTTDSSSTTTIQLEQKITGKIKGIYGDGMNIKGNDGKSYFVSFYKFSTEQIEKMNLVEGQEISVEGSVVESYSDFYTFAVYKKELPKEVTKEDLTKLEKMFNEIKKLEKEVSKEETEEEKEKKYEEINKIYEEMSKITKPYILANWQPQSYEEYIQEFGFNEKNIVIKENDTTQLKAIYAEWVQLVKSGDEEKANDKHDELYKILQPYFDELYPPQTFEEFVKELKLDIPAETLAKLKPVFENAQKADKEEDMELSNKLWHEIYQMISPYIKPVTFEEYMSDFEFEVSEADKMQLKPLYEEASALDREGNTEKAQEKWEAIYKILEPYFEVNQDTLISASKVIINGQDYLAE</sequence>
<dbReference type="PATRIC" id="fig|582475.4.peg.1826"/>
<evidence type="ECO:0000313" key="4">
    <source>
        <dbReference type="Proteomes" id="UP000037326"/>
    </source>
</evidence>
<dbReference type="OrthoDB" id="2728675at2"/>
<keyword evidence="2" id="KW-0732">Signal</keyword>
<dbReference type="RefSeq" id="WP_049666065.1">
    <property type="nucleotide sequence ID" value="NZ_LFXJ01000005.1"/>
</dbReference>
<dbReference type="GeneID" id="96598787"/>
<accession>A0A0K9FDT1</accession>
<feature type="signal peptide" evidence="2">
    <location>
        <begin position="1"/>
        <end position="29"/>
    </location>
</feature>
<organism evidence="3 4">
    <name type="scientific">Lysinibacillus xylanilyticus</name>
    <dbReference type="NCBI Taxonomy" id="582475"/>
    <lineage>
        <taxon>Bacteria</taxon>
        <taxon>Bacillati</taxon>
        <taxon>Bacillota</taxon>
        <taxon>Bacilli</taxon>
        <taxon>Bacillales</taxon>
        <taxon>Bacillaceae</taxon>
        <taxon>Lysinibacillus</taxon>
    </lineage>
</organism>
<feature type="coiled-coil region" evidence="1">
    <location>
        <begin position="122"/>
        <end position="165"/>
    </location>
</feature>
<dbReference type="AlphaFoldDB" id="A0A0K9FDT1"/>
<evidence type="ECO:0000256" key="2">
    <source>
        <dbReference type="SAM" id="SignalP"/>
    </source>
</evidence>
<evidence type="ECO:0000256" key="1">
    <source>
        <dbReference type="SAM" id="Coils"/>
    </source>
</evidence>
<comment type="caution">
    <text evidence="3">The sequence shown here is derived from an EMBL/GenBank/DDBJ whole genome shotgun (WGS) entry which is preliminary data.</text>
</comment>